<feature type="region of interest" description="Disordered" evidence="1">
    <location>
        <begin position="1"/>
        <end position="69"/>
    </location>
</feature>
<comment type="caution">
    <text evidence="2">The sequence shown here is derived from an EMBL/GenBank/DDBJ whole genome shotgun (WGS) entry which is preliminary data.</text>
</comment>
<dbReference type="EMBL" id="WHWB01032664">
    <property type="protein sequence ID" value="KAJ7424501.1"/>
    <property type="molecule type" value="Genomic_DNA"/>
</dbReference>
<evidence type="ECO:0000256" key="1">
    <source>
        <dbReference type="SAM" id="MobiDB-lite"/>
    </source>
</evidence>
<accession>A0ABQ9DKZ2</accession>
<sequence length="169" mass="18311">MSDGESREPPRPAGGDVRVPIPAPPRRPAEPPPGDANTGSGCGSSPAGSPGRDPPPDLASEEEEEQVPYPALAPTAFFCLKQTTRPRSWCLRLGDRKAQLGKIRALPALDLFVLLSCQLSSKCLKSIPALWDELVAQQLYLKDGFKPPAHHKNEEPHLRWCFLAASDLS</sequence>
<protein>
    <submittedName>
        <fullName evidence="2">Uncharacterized protein</fullName>
    </submittedName>
</protein>
<name>A0ABQ9DKZ2_9PASS</name>
<feature type="compositionally biased region" description="Basic and acidic residues" evidence="1">
    <location>
        <begin position="1"/>
        <end position="10"/>
    </location>
</feature>
<evidence type="ECO:0000313" key="3">
    <source>
        <dbReference type="Proteomes" id="UP001145742"/>
    </source>
</evidence>
<organism evidence="2 3">
    <name type="scientific">Willisornis vidua</name>
    <name type="common">Xingu scale-backed antbird</name>
    <dbReference type="NCBI Taxonomy" id="1566151"/>
    <lineage>
        <taxon>Eukaryota</taxon>
        <taxon>Metazoa</taxon>
        <taxon>Chordata</taxon>
        <taxon>Craniata</taxon>
        <taxon>Vertebrata</taxon>
        <taxon>Euteleostomi</taxon>
        <taxon>Archelosauria</taxon>
        <taxon>Archosauria</taxon>
        <taxon>Dinosauria</taxon>
        <taxon>Saurischia</taxon>
        <taxon>Theropoda</taxon>
        <taxon>Coelurosauria</taxon>
        <taxon>Aves</taxon>
        <taxon>Neognathae</taxon>
        <taxon>Neoaves</taxon>
        <taxon>Telluraves</taxon>
        <taxon>Australaves</taxon>
        <taxon>Passeriformes</taxon>
        <taxon>Thamnophilidae</taxon>
        <taxon>Willisornis</taxon>
    </lineage>
</organism>
<proteinExistence type="predicted"/>
<evidence type="ECO:0000313" key="2">
    <source>
        <dbReference type="EMBL" id="KAJ7424501.1"/>
    </source>
</evidence>
<feature type="compositionally biased region" description="Pro residues" evidence="1">
    <location>
        <begin position="21"/>
        <end position="34"/>
    </location>
</feature>
<gene>
    <name evidence="2" type="ORF">WISP_28394</name>
</gene>
<dbReference type="Proteomes" id="UP001145742">
    <property type="component" value="Unassembled WGS sequence"/>
</dbReference>
<reference evidence="2" key="1">
    <citation type="submission" date="2019-10" db="EMBL/GenBank/DDBJ databases">
        <authorList>
            <person name="Soares A.E.R."/>
            <person name="Aleixo A."/>
            <person name="Schneider P."/>
            <person name="Miyaki C.Y."/>
            <person name="Schneider M.P."/>
            <person name="Mello C."/>
            <person name="Vasconcelos A.T.R."/>
        </authorList>
    </citation>
    <scope>NUCLEOTIDE SEQUENCE</scope>
    <source>
        <tissue evidence="2">Muscle</tissue>
    </source>
</reference>
<keyword evidence="3" id="KW-1185">Reference proteome</keyword>